<name>A0A1H1DP29_9ACTN</name>
<organism evidence="2 3">
    <name type="scientific">Thermostaphylospora chromogena</name>
    <dbReference type="NCBI Taxonomy" id="35622"/>
    <lineage>
        <taxon>Bacteria</taxon>
        <taxon>Bacillati</taxon>
        <taxon>Actinomycetota</taxon>
        <taxon>Actinomycetes</taxon>
        <taxon>Streptosporangiales</taxon>
        <taxon>Thermomonosporaceae</taxon>
        <taxon>Thermostaphylospora</taxon>
    </lineage>
</organism>
<gene>
    <name evidence="2" type="ORF">SAMN04489764_2098</name>
</gene>
<reference evidence="2 3" key="1">
    <citation type="submission" date="2016-10" db="EMBL/GenBank/DDBJ databases">
        <authorList>
            <person name="de Groot N.N."/>
        </authorList>
    </citation>
    <scope>NUCLEOTIDE SEQUENCE [LARGE SCALE GENOMIC DNA]</scope>
    <source>
        <strain evidence="2 3">DSM 43794</strain>
    </source>
</reference>
<accession>A0A1H1DP29</accession>
<evidence type="ECO:0000313" key="3">
    <source>
        <dbReference type="Proteomes" id="UP000217103"/>
    </source>
</evidence>
<sequence>MIRRRAIESLNSLQPDDEPQHHDGDDEWLPMSGLILEEPEDVIRVWHINRADIPRPSTPKKRDFIHQPAVSSRQGELFDATEFLPAAHRDRKNHLILHWTVREHSITRFDLVRPIGTSENQVNIDWRVSLLPQYTG</sequence>
<feature type="region of interest" description="Disordered" evidence="1">
    <location>
        <begin position="8"/>
        <end position="29"/>
    </location>
</feature>
<dbReference type="Proteomes" id="UP000217103">
    <property type="component" value="Unassembled WGS sequence"/>
</dbReference>
<proteinExistence type="predicted"/>
<protein>
    <submittedName>
        <fullName evidence="2">Uncharacterized protein</fullName>
    </submittedName>
</protein>
<keyword evidence="3" id="KW-1185">Reference proteome</keyword>
<evidence type="ECO:0000313" key="2">
    <source>
        <dbReference type="EMBL" id="SDQ78242.1"/>
    </source>
</evidence>
<dbReference type="EMBL" id="FNKK01000002">
    <property type="protein sequence ID" value="SDQ78242.1"/>
    <property type="molecule type" value="Genomic_DNA"/>
</dbReference>
<dbReference type="AlphaFoldDB" id="A0A1H1DP29"/>
<evidence type="ECO:0000256" key="1">
    <source>
        <dbReference type="SAM" id="MobiDB-lite"/>
    </source>
</evidence>